<feature type="coiled-coil region" evidence="1">
    <location>
        <begin position="96"/>
        <end position="130"/>
    </location>
</feature>
<gene>
    <name evidence="2" type="ORF">HPB51_017796</name>
</gene>
<proteinExistence type="predicted"/>
<accession>A0A9J6DWI3</accession>
<evidence type="ECO:0000313" key="3">
    <source>
        <dbReference type="Proteomes" id="UP000821866"/>
    </source>
</evidence>
<evidence type="ECO:0000256" key="1">
    <source>
        <dbReference type="SAM" id="Coils"/>
    </source>
</evidence>
<reference evidence="2" key="2">
    <citation type="submission" date="2021-09" db="EMBL/GenBank/DDBJ databases">
        <authorList>
            <person name="Jia N."/>
            <person name="Wang J."/>
            <person name="Shi W."/>
            <person name="Du L."/>
            <person name="Sun Y."/>
            <person name="Zhan W."/>
            <person name="Jiang J."/>
            <person name="Wang Q."/>
            <person name="Zhang B."/>
            <person name="Ji P."/>
            <person name="Sakyi L.B."/>
            <person name="Cui X."/>
            <person name="Yuan T."/>
            <person name="Jiang B."/>
            <person name="Yang W."/>
            <person name="Lam T.T.-Y."/>
            <person name="Chang Q."/>
            <person name="Ding S."/>
            <person name="Wang X."/>
            <person name="Zhu J."/>
            <person name="Ruan X."/>
            <person name="Zhao L."/>
            <person name="Wei J."/>
            <person name="Que T."/>
            <person name="Du C."/>
            <person name="Cheng J."/>
            <person name="Dai P."/>
            <person name="Han X."/>
            <person name="Huang E."/>
            <person name="Gao Y."/>
            <person name="Liu J."/>
            <person name="Shao H."/>
            <person name="Ye R."/>
            <person name="Li L."/>
            <person name="Wei W."/>
            <person name="Wang X."/>
            <person name="Wang C."/>
            <person name="Huo Q."/>
            <person name="Li W."/>
            <person name="Guo W."/>
            <person name="Chen H."/>
            <person name="Chen S."/>
            <person name="Zhou L."/>
            <person name="Zhou L."/>
            <person name="Ni X."/>
            <person name="Tian J."/>
            <person name="Zhou Y."/>
            <person name="Sheng Y."/>
            <person name="Liu T."/>
            <person name="Pan Y."/>
            <person name="Xia L."/>
            <person name="Li J."/>
            <person name="Zhao F."/>
            <person name="Cao W."/>
        </authorList>
    </citation>
    <scope>NUCLEOTIDE SEQUENCE</scope>
    <source>
        <strain evidence="2">Rmic-2018</strain>
        <tissue evidence="2">Larvae</tissue>
    </source>
</reference>
<protein>
    <submittedName>
        <fullName evidence="2">Uncharacterized protein</fullName>
    </submittedName>
</protein>
<name>A0A9J6DWI3_RHIMP</name>
<sequence length="230" mass="26416">MMWAQGSFGSIASTDQDKANCTASYDIAIPASYSPPHLEHLRSSRDVGDFAVAPNAHITVPTFPDNLALGQFQWQPLPRPMRLCRQQCCAEALAARNVLRRSLNAQRQRIRRLDEAYRTAERVRNAQRQRRLRANAEYRARELYRSRLRRMQKAYLVICQQGPTSRCALVSFGARKAHADVAHIDHDDAVSCRDAERWYINEDKIMMPYSVTHNLKCTPLLLDTYERGLN</sequence>
<dbReference type="Proteomes" id="UP000821866">
    <property type="component" value="Unassembled WGS sequence"/>
</dbReference>
<dbReference type="AlphaFoldDB" id="A0A9J6DWI3"/>
<reference evidence="2" key="1">
    <citation type="journal article" date="2020" name="Cell">
        <title>Large-Scale Comparative Analyses of Tick Genomes Elucidate Their Genetic Diversity and Vector Capacities.</title>
        <authorList>
            <consortium name="Tick Genome and Microbiome Consortium (TIGMIC)"/>
            <person name="Jia N."/>
            <person name="Wang J."/>
            <person name="Shi W."/>
            <person name="Du L."/>
            <person name="Sun Y."/>
            <person name="Zhan W."/>
            <person name="Jiang J.F."/>
            <person name="Wang Q."/>
            <person name="Zhang B."/>
            <person name="Ji P."/>
            <person name="Bell-Sakyi L."/>
            <person name="Cui X.M."/>
            <person name="Yuan T.T."/>
            <person name="Jiang B.G."/>
            <person name="Yang W.F."/>
            <person name="Lam T.T."/>
            <person name="Chang Q.C."/>
            <person name="Ding S.J."/>
            <person name="Wang X.J."/>
            <person name="Zhu J.G."/>
            <person name="Ruan X.D."/>
            <person name="Zhao L."/>
            <person name="Wei J.T."/>
            <person name="Ye R.Z."/>
            <person name="Que T.C."/>
            <person name="Du C.H."/>
            <person name="Zhou Y.H."/>
            <person name="Cheng J.X."/>
            <person name="Dai P.F."/>
            <person name="Guo W.B."/>
            <person name="Han X.H."/>
            <person name="Huang E.J."/>
            <person name="Li L.F."/>
            <person name="Wei W."/>
            <person name="Gao Y.C."/>
            <person name="Liu J.Z."/>
            <person name="Shao H.Z."/>
            <person name="Wang X."/>
            <person name="Wang C.C."/>
            <person name="Yang T.C."/>
            <person name="Huo Q.B."/>
            <person name="Li W."/>
            <person name="Chen H.Y."/>
            <person name="Chen S.E."/>
            <person name="Zhou L.G."/>
            <person name="Ni X.B."/>
            <person name="Tian J.H."/>
            <person name="Sheng Y."/>
            <person name="Liu T."/>
            <person name="Pan Y.S."/>
            <person name="Xia L.Y."/>
            <person name="Li J."/>
            <person name="Zhao F."/>
            <person name="Cao W.C."/>
        </authorList>
    </citation>
    <scope>NUCLEOTIDE SEQUENCE</scope>
    <source>
        <strain evidence="2">Rmic-2018</strain>
    </source>
</reference>
<keyword evidence="3" id="KW-1185">Reference proteome</keyword>
<evidence type="ECO:0000313" key="2">
    <source>
        <dbReference type="EMBL" id="KAH8026258.1"/>
    </source>
</evidence>
<organism evidence="2 3">
    <name type="scientific">Rhipicephalus microplus</name>
    <name type="common">Cattle tick</name>
    <name type="synonym">Boophilus microplus</name>
    <dbReference type="NCBI Taxonomy" id="6941"/>
    <lineage>
        <taxon>Eukaryota</taxon>
        <taxon>Metazoa</taxon>
        <taxon>Ecdysozoa</taxon>
        <taxon>Arthropoda</taxon>
        <taxon>Chelicerata</taxon>
        <taxon>Arachnida</taxon>
        <taxon>Acari</taxon>
        <taxon>Parasitiformes</taxon>
        <taxon>Ixodida</taxon>
        <taxon>Ixodoidea</taxon>
        <taxon>Ixodidae</taxon>
        <taxon>Rhipicephalinae</taxon>
        <taxon>Rhipicephalus</taxon>
        <taxon>Boophilus</taxon>
    </lineage>
</organism>
<comment type="caution">
    <text evidence="2">The sequence shown here is derived from an EMBL/GenBank/DDBJ whole genome shotgun (WGS) entry which is preliminary data.</text>
</comment>
<keyword evidence="1" id="KW-0175">Coiled coil</keyword>
<dbReference type="EMBL" id="JABSTU010000007">
    <property type="protein sequence ID" value="KAH8026258.1"/>
    <property type="molecule type" value="Genomic_DNA"/>
</dbReference>